<protein>
    <submittedName>
        <fullName evidence="1">Uncharacterized protein</fullName>
    </submittedName>
</protein>
<dbReference type="EMBL" id="JANBOJ010000247">
    <property type="protein sequence ID" value="KAJ1720546.1"/>
    <property type="molecule type" value="Genomic_DNA"/>
</dbReference>
<reference evidence="1" key="1">
    <citation type="submission" date="2022-07" db="EMBL/GenBank/DDBJ databases">
        <title>Phylogenomic reconstructions and comparative analyses of Kickxellomycotina fungi.</title>
        <authorList>
            <person name="Reynolds N.K."/>
            <person name="Stajich J.E."/>
            <person name="Barry K."/>
            <person name="Grigoriev I.V."/>
            <person name="Crous P."/>
            <person name="Smith M.E."/>
        </authorList>
    </citation>
    <scope>NUCLEOTIDE SEQUENCE</scope>
    <source>
        <strain evidence="1">NBRC 32514</strain>
    </source>
</reference>
<organism evidence="1 2">
    <name type="scientific">Coemansia erecta</name>
    <dbReference type="NCBI Taxonomy" id="147472"/>
    <lineage>
        <taxon>Eukaryota</taxon>
        <taxon>Fungi</taxon>
        <taxon>Fungi incertae sedis</taxon>
        <taxon>Zoopagomycota</taxon>
        <taxon>Kickxellomycotina</taxon>
        <taxon>Kickxellomycetes</taxon>
        <taxon>Kickxellales</taxon>
        <taxon>Kickxellaceae</taxon>
        <taxon>Coemansia</taxon>
    </lineage>
</organism>
<accession>A0A9W7XWB5</accession>
<gene>
    <name evidence="1" type="ORF">LPJ53_004825</name>
</gene>
<name>A0A9W7XWB5_9FUNG</name>
<evidence type="ECO:0000313" key="2">
    <source>
        <dbReference type="Proteomes" id="UP001149813"/>
    </source>
</evidence>
<proteinExistence type="predicted"/>
<dbReference type="Proteomes" id="UP001149813">
    <property type="component" value="Unassembled WGS sequence"/>
</dbReference>
<feature type="non-terminal residue" evidence="1">
    <location>
        <position position="1"/>
    </location>
</feature>
<keyword evidence="2" id="KW-1185">Reference proteome</keyword>
<dbReference type="AlphaFoldDB" id="A0A9W7XWB5"/>
<evidence type="ECO:0000313" key="1">
    <source>
        <dbReference type="EMBL" id="KAJ1720546.1"/>
    </source>
</evidence>
<sequence>MVLGRYLSQLDVLCGNVTPLIAKYDIDLALTKVYFVFNDIVKQIFMRTDVSRLQSIEILENPAAQNRPVDSKRKAWDRHKLRIRRYATGYGIRLKRQADLCYNNDSRLLDRIDGDLADLPPGDDRDDL</sequence>
<comment type="caution">
    <text evidence="1">The sequence shown here is derived from an EMBL/GenBank/DDBJ whole genome shotgun (WGS) entry which is preliminary data.</text>
</comment>